<dbReference type="FunFam" id="3.10.310.10:FF:000001">
    <property type="entry name" value="Diaminopimelate epimerase"/>
    <property type="match status" value="1"/>
</dbReference>
<dbReference type="FunFam" id="3.10.310.10:FF:000002">
    <property type="entry name" value="Diaminopimelate epimerase"/>
    <property type="match status" value="1"/>
</dbReference>
<feature type="active site" description="Proton acceptor" evidence="11">
    <location>
        <position position="217"/>
    </location>
</feature>
<evidence type="ECO:0000256" key="7">
    <source>
        <dbReference type="ARBA" id="ARBA00023154"/>
    </source>
</evidence>
<evidence type="ECO:0000256" key="9">
    <source>
        <dbReference type="ARBA" id="ARBA00051712"/>
    </source>
</evidence>
<dbReference type="AlphaFoldDB" id="A0A088MXD5"/>
<reference evidence="13 14" key="1">
    <citation type="journal article" date="2014" name="MBio">
        <title>Differential genome evolution between companion symbionts in an insect-bacterial symbiosis.</title>
        <authorList>
            <person name="Bennett G.M."/>
            <person name="McCutcheon J.P."/>
            <person name="MacDonald B.R."/>
            <person name="Romanovicz D."/>
            <person name="Moran N.A."/>
        </authorList>
    </citation>
    <scope>NUCLEOTIDE SEQUENCE [LARGE SCALE GENOMIC DNA]</scope>
    <source>
        <strain evidence="13 14">BGSS</strain>
    </source>
</reference>
<comment type="subunit">
    <text evidence="11">Homodimer.</text>
</comment>
<dbReference type="PROSITE" id="PS01326">
    <property type="entry name" value="DAP_EPIMERASE"/>
    <property type="match status" value="1"/>
</dbReference>
<keyword evidence="5 11" id="KW-0963">Cytoplasm</keyword>
<dbReference type="PANTHER" id="PTHR31689">
    <property type="entry name" value="DIAMINOPIMELATE EPIMERASE, CHLOROPLASTIC"/>
    <property type="match status" value="1"/>
</dbReference>
<dbReference type="PANTHER" id="PTHR31689:SF0">
    <property type="entry name" value="DIAMINOPIMELATE EPIMERASE"/>
    <property type="match status" value="1"/>
</dbReference>
<dbReference type="Pfam" id="PF01678">
    <property type="entry name" value="DAP_epimerase"/>
    <property type="match status" value="2"/>
</dbReference>
<proteinExistence type="inferred from homology"/>
<evidence type="ECO:0000256" key="4">
    <source>
        <dbReference type="ARBA" id="ARBA00013080"/>
    </source>
</evidence>
<dbReference type="EMBL" id="CP008985">
    <property type="protein sequence ID" value="AIN47030.1"/>
    <property type="molecule type" value="Genomic_DNA"/>
</dbReference>
<gene>
    <name evidence="11" type="primary">dapF</name>
    <name evidence="13" type="ORF">IM45_295</name>
</gene>
<dbReference type="HAMAP" id="MF_00197">
    <property type="entry name" value="DAP_epimerase"/>
    <property type="match status" value="1"/>
</dbReference>
<dbReference type="UniPathway" id="UPA00034">
    <property type="reaction ID" value="UER00025"/>
</dbReference>
<comment type="subcellular location">
    <subcellularLocation>
        <location evidence="1 11">Cytoplasm</location>
    </subcellularLocation>
</comment>
<dbReference type="OrthoDB" id="9805408at2"/>
<evidence type="ECO:0000256" key="2">
    <source>
        <dbReference type="ARBA" id="ARBA00005196"/>
    </source>
</evidence>
<feature type="binding site" evidence="11">
    <location>
        <position position="64"/>
    </location>
    <ligand>
        <name>substrate</name>
    </ligand>
</feature>
<sequence>MHFSKMHGLGNDFMVVDIVTQNIYLSPDRIRYLSDRHSGVGFDQLLVVEPPYDPELDFHYRIFNADGSEVAQCGNGARCFAHFVRMKNLTKKREIHVSTKTGRMILTIIEDNLVRVDMGIPQFEPQQIPFYAIRQQNTYIMRIANTRILCGVVSIGNPHCVMKVDCVENAQIKTIGPMLEKHKRFPERANIGFMQIINREHIRLRVYERGVGETQACGSGACAAVAIGIQHGLLAEQVQVDLPGGKLAISWRGPGESLYMTGPAIHIYDGFINL</sequence>
<feature type="binding site" evidence="11">
    <location>
        <position position="11"/>
    </location>
    <ligand>
        <name>substrate</name>
    </ligand>
</feature>
<comment type="catalytic activity">
    <reaction evidence="9 11">
        <text>(2S,6S)-2,6-diaminopimelate = meso-2,6-diaminopimelate</text>
        <dbReference type="Rhea" id="RHEA:15393"/>
        <dbReference type="ChEBI" id="CHEBI:57609"/>
        <dbReference type="ChEBI" id="CHEBI:57791"/>
        <dbReference type="EC" id="5.1.1.7"/>
    </reaction>
</comment>
<evidence type="ECO:0000313" key="14">
    <source>
        <dbReference type="Proteomes" id="UP000067325"/>
    </source>
</evidence>
<feature type="binding site" evidence="11">
    <location>
        <begin position="218"/>
        <end position="219"/>
    </location>
    <ligand>
        <name>substrate</name>
    </ligand>
</feature>
<feature type="binding site" evidence="11">
    <location>
        <begin position="208"/>
        <end position="209"/>
    </location>
    <ligand>
        <name>substrate</name>
    </ligand>
</feature>
<accession>A0A088MXD5</accession>
<feature type="active site" evidence="12">
    <location>
        <position position="73"/>
    </location>
</feature>
<comment type="function">
    <text evidence="11">Catalyzes the stereoinversion of LL-2,6-diaminopimelate (L,L-DAP) to meso-diaminopimelate (meso-DAP), a precursor of L-lysine and an essential component of the bacterial peptidoglycan.</text>
</comment>
<evidence type="ECO:0000256" key="1">
    <source>
        <dbReference type="ARBA" id="ARBA00004496"/>
    </source>
</evidence>
<dbReference type="EC" id="5.1.1.7" evidence="4 11"/>
<feature type="binding site" evidence="11">
    <location>
        <position position="190"/>
    </location>
    <ligand>
        <name>substrate</name>
    </ligand>
</feature>
<keyword evidence="6 11" id="KW-0028">Amino-acid biosynthesis</keyword>
<feature type="site" description="Could be important to modulate the pK values of the two catalytic cysteine residues" evidence="11">
    <location>
        <position position="159"/>
    </location>
</feature>
<comment type="similarity">
    <text evidence="3 11">Belongs to the diaminopimelate epimerase family.</text>
</comment>
<dbReference type="Proteomes" id="UP000067325">
    <property type="component" value="Chromosome"/>
</dbReference>
<feature type="binding site" evidence="11">
    <location>
        <begin position="74"/>
        <end position="75"/>
    </location>
    <ligand>
        <name>substrate</name>
    </ligand>
</feature>
<dbReference type="eggNOG" id="COG0253">
    <property type="taxonomic scope" value="Bacteria"/>
</dbReference>
<feature type="site" description="Important for dimerization" evidence="11">
    <location>
        <position position="268"/>
    </location>
</feature>
<evidence type="ECO:0000256" key="6">
    <source>
        <dbReference type="ARBA" id="ARBA00022605"/>
    </source>
</evidence>
<feature type="site" description="Could be important to modulate the pK values of the two catalytic cysteine residues" evidence="11">
    <location>
        <position position="208"/>
    </location>
</feature>
<feature type="binding site" evidence="11">
    <location>
        <position position="44"/>
    </location>
    <ligand>
        <name>substrate</name>
    </ligand>
</feature>
<dbReference type="NCBIfam" id="TIGR00652">
    <property type="entry name" value="DapF"/>
    <property type="match status" value="1"/>
</dbReference>
<dbReference type="GO" id="GO:0008837">
    <property type="term" value="F:diaminopimelate epimerase activity"/>
    <property type="evidence" value="ECO:0007669"/>
    <property type="project" value="UniProtKB-UniRule"/>
</dbReference>
<dbReference type="GO" id="GO:0009089">
    <property type="term" value="P:lysine biosynthetic process via diaminopimelate"/>
    <property type="evidence" value="ECO:0007669"/>
    <property type="project" value="UniProtKB-UniRule"/>
</dbReference>
<dbReference type="KEGG" id="bcib:IM45_295"/>
<dbReference type="SUPFAM" id="SSF54506">
    <property type="entry name" value="Diaminopimelate epimerase-like"/>
    <property type="match status" value="1"/>
</dbReference>
<feature type="active site" description="Proton donor" evidence="11">
    <location>
        <position position="73"/>
    </location>
</feature>
<dbReference type="InterPro" id="IPR018510">
    <property type="entry name" value="DAP_epimerase_AS"/>
</dbReference>
<comment type="pathway">
    <text evidence="2 11">Amino-acid biosynthesis; L-lysine biosynthesis via DAP pathway; DL-2,6-diaminopimelate from LL-2,6-diaminopimelate: step 1/1.</text>
</comment>
<evidence type="ECO:0000313" key="13">
    <source>
        <dbReference type="EMBL" id="AIN47030.1"/>
    </source>
</evidence>
<dbReference type="GO" id="GO:0005829">
    <property type="term" value="C:cytosol"/>
    <property type="evidence" value="ECO:0007669"/>
    <property type="project" value="TreeGrafter"/>
</dbReference>
<organism evidence="13 14">
    <name type="scientific">Candidatus Palibaumannia cicadellinicola</name>
    <dbReference type="NCBI Taxonomy" id="186490"/>
    <lineage>
        <taxon>Bacteria</taxon>
        <taxon>Pseudomonadati</taxon>
        <taxon>Pseudomonadota</taxon>
        <taxon>Gammaproteobacteria</taxon>
        <taxon>Candidatus Palibaumannia</taxon>
    </lineage>
</organism>
<keyword evidence="8 11" id="KW-0413">Isomerase</keyword>
<dbReference type="RefSeq" id="WP_038497992.1">
    <property type="nucleotide sequence ID" value="NZ_CP008985.1"/>
</dbReference>
<evidence type="ECO:0000256" key="10">
    <source>
        <dbReference type="ARBA" id="ARBA00074775"/>
    </source>
</evidence>
<evidence type="ECO:0000256" key="3">
    <source>
        <dbReference type="ARBA" id="ARBA00010219"/>
    </source>
</evidence>
<dbReference type="Gene3D" id="3.10.310.10">
    <property type="entry name" value="Diaminopimelate Epimerase, Chain A, domain 1"/>
    <property type="match status" value="2"/>
</dbReference>
<feature type="binding site" evidence="11">
    <location>
        <position position="157"/>
    </location>
    <ligand>
        <name>substrate</name>
    </ligand>
</feature>
<evidence type="ECO:0000256" key="12">
    <source>
        <dbReference type="PROSITE-ProRule" id="PRU10125"/>
    </source>
</evidence>
<dbReference type="InterPro" id="IPR001653">
    <property type="entry name" value="DAP_epimerase_DapF"/>
</dbReference>
<keyword evidence="7 11" id="KW-0457">Lysine biosynthesis</keyword>
<evidence type="ECO:0000256" key="5">
    <source>
        <dbReference type="ARBA" id="ARBA00022490"/>
    </source>
</evidence>
<evidence type="ECO:0000256" key="8">
    <source>
        <dbReference type="ARBA" id="ARBA00023235"/>
    </source>
</evidence>
<evidence type="ECO:0000256" key="11">
    <source>
        <dbReference type="HAMAP-Rule" id="MF_00197"/>
    </source>
</evidence>
<protein>
    <recommendedName>
        <fullName evidence="10 11">Diaminopimelate epimerase</fullName>
        <shortName evidence="11">DAP epimerase</shortName>
        <ecNumber evidence="4 11">5.1.1.7</ecNumber>
    </recommendedName>
    <alternativeName>
        <fullName evidence="11">PLP-independent amino acid racemase</fullName>
    </alternativeName>
</protein>
<name>A0A088MXD5_9GAMM</name>